<dbReference type="GO" id="GO:0016020">
    <property type="term" value="C:membrane"/>
    <property type="evidence" value="ECO:0007669"/>
    <property type="project" value="TreeGrafter"/>
</dbReference>
<dbReference type="AlphaFoldDB" id="A0A0L6JQM2"/>
<evidence type="ECO:0000256" key="1">
    <source>
        <dbReference type="ARBA" id="ARBA00022967"/>
    </source>
</evidence>
<dbReference type="STRING" id="398512.Bccel_3354"/>
<evidence type="ECO:0000256" key="2">
    <source>
        <dbReference type="SAM" id="MobiDB-lite"/>
    </source>
</evidence>
<accession>A0A0L6JQM2</accession>
<evidence type="ECO:0000256" key="3">
    <source>
        <dbReference type="SAM" id="Phobius"/>
    </source>
</evidence>
<proteinExistence type="predicted"/>
<keyword evidence="3" id="KW-0812">Transmembrane</keyword>
<reference evidence="5" key="1">
    <citation type="submission" date="2015-07" db="EMBL/GenBank/DDBJ databases">
        <title>Near-Complete Genome Sequence of the Cellulolytic Bacterium Bacteroides (Pseudobacteroides) cellulosolvens ATCC 35603.</title>
        <authorList>
            <person name="Dassa B."/>
            <person name="Utturkar S.M."/>
            <person name="Klingeman D.M."/>
            <person name="Hurt R.A."/>
            <person name="Keller M."/>
            <person name="Xu J."/>
            <person name="Reddy Y.H.K."/>
            <person name="Borovok I."/>
            <person name="Grinberg I.R."/>
            <person name="Lamed R."/>
            <person name="Zhivin O."/>
            <person name="Bayer E.A."/>
            <person name="Brown S.D."/>
        </authorList>
    </citation>
    <scope>NUCLEOTIDE SEQUENCE [LARGE SCALE GENOMIC DNA]</scope>
    <source>
        <strain evidence="5">DSM 2933</strain>
    </source>
</reference>
<evidence type="ECO:0000313" key="5">
    <source>
        <dbReference type="Proteomes" id="UP000036923"/>
    </source>
</evidence>
<dbReference type="InterPro" id="IPR036412">
    <property type="entry name" value="HAD-like_sf"/>
</dbReference>
<protein>
    <recommendedName>
        <fullName evidence="6">ATPase, P-type (Transporting), HAD superfamily, subfamily IC</fullName>
    </recommendedName>
</protein>
<feature type="region of interest" description="Disordered" evidence="2">
    <location>
        <begin position="129"/>
        <end position="172"/>
    </location>
</feature>
<keyword evidence="1" id="KW-1278">Translocase</keyword>
<feature type="compositionally biased region" description="Polar residues" evidence="2">
    <location>
        <begin position="133"/>
        <end position="145"/>
    </location>
</feature>
<keyword evidence="3" id="KW-1133">Transmembrane helix</keyword>
<dbReference type="PANTHER" id="PTHR43520">
    <property type="entry name" value="ATP7, ISOFORM B"/>
    <property type="match status" value="1"/>
</dbReference>
<dbReference type="PANTHER" id="PTHR43520:SF8">
    <property type="entry name" value="P-TYPE CU(+) TRANSPORTER"/>
    <property type="match status" value="1"/>
</dbReference>
<evidence type="ECO:0000313" key="4">
    <source>
        <dbReference type="EMBL" id="KNY28083.1"/>
    </source>
</evidence>
<feature type="compositionally biased region" description="Polar residues" evidence="2">
    <location>
        <begin position="152"/>
        <end position="163"/>
    </location>
</feature>
<feature type="transmembrane region" description="Helical" evidence="3">
    <location>
        <begin position="85"/>
        <end position="107"/>
    </location>
</feature>
<organism evidence="4 5">
    <name type="scientific">Pseudobacteroides cellulosolvens ATCC 35603 = DSM 2933</name>
    <dbReference type="NCBI Taxonomy" id="398512"/>
    <lineage>
        <taxon>Bacteria</taxon>
        <taxon>Bacillati</taxon>
        <taxon>Bacillota</taxon>
        <taxon>Clostridia</taxon>
        <taxon>Eubacteriales</taxon>
        <taxon>Oscillospiraceae</taxon>
        <taxon>Pseudobacteroides</taxon>
    </lineage>
</organism>
<feature type="transmembrane region" description="Helical" evidence="3">
    <location>
        <begin position="21"/>
        <end position="38"/>
    </location>
</feature>
<gene>
    <name evidence="4" type="ORF">Bccel_3354</name>
</gene>
<dbReference type="GO" id="GO:0043682">
    <property type="term" value="F:P-type divalent copper transporter activity"/>
    <property type="evidence" value="ECO:0007669"/>
    <property type="project" value="TreeGrafter"/>
</dbReference>
<dbReference type="SUPFAM" id="SSF56784">
    <property type="entry name" value="HAD-like"/>
    <property type="match status" value="1"/>
</dbReference>
<sequence length="247" mass="26775" precursor="true">MRSIPTAIRLSKKTMGKIKQNLFWAFIYNIIGIPFAALGLLSPVLAGGAMAFSSVSVVTNSLSLKRFKVHNNSGTSETKSSKSGGILAFILILIIVAGGLYLGYHYIYNRNSTGTMAEHATTKGLSNHAGVSKTANQEKQVNSVPNDEAKQDYSQSTSPITTGNNNQSHNYLSNNGAEYTAQVEIVLKNKDSLVKAKNKLNEALKLITMDPNAPDLEKQAAATEMADMGTTYDQNKMTRLHESLSKE</sequence>
<keyword evidence="3" id="KW-0472">Membrane</keyword>
<dbReference type="GO" id="GO:0005507">
    <property type="term" value="F:copper ion binding"/>
    <property type="evidence" value="ECO:0007669"/>
    <property type="project" value="TreeGrafter"/>
</dbReference>
<dbReference type="Proteomes" id="UP000036923">
    <property type="component" value="Unassembled WGS sequence"/>
</dbReference>
<dbReference type="EMBL" id="LGTC01000001">
    <property type="protein sequence ID" value="KNY28083.1"/>
    <property type="molecule type" value="Genomic_DNA"/>
</dbReference>
<comment type="caution">
    <text evidence="4">The sequence shown here is derived from an EMBL/GenBank/DDBJ whole genome shotgun (WGS) entry which is preliminary data.</text>
</comment>
<evidence type="ECO:0008006" key="6">
    <source>
        <dbReference type="Google" id="ProtNLM"/>
    </source>
</evidence>
<dbReference type="GO" id="GO:0055070">
    <property type="term" value="P:copper ion homeostasis"/>
    <property type="evidence" value="ECO:0007669"/>
    <property type="project" value="TreeGrafter"/>
</dbReference>
<name>A0A0L6JQM2_9FIRM</name>
<keyword evidence="5" id="KW-1185">Reference proteome</keyword>
<dbReference type="PATRIC" id="fig|398512.5.peg.3511"/>